<feature type="transmembrane region" description="Helical" evidence="1">
    <location>
        <begin position="110"/>
        <end position="132"/>
    </location>
</feature>
<gene>
    <name evidence="2" type="ORF">SAMN04487968_109147</name>
</gene>
<name>A0A1I1LC47_9ACTN</name>
<protein>
    <submittedName>
        <fullName evidence="2">Peptidase family M50</fullName>
    </submittedName>
</protein>
<feature type="transmembrane region" description="Helical" evidence="1">
    <location>
        <begin position="54"/>
        <end position="71"/>
    </location>
</feature>
<reference evidence="2 3" key="1">
    <citation type="submission" date="2016-10" db="EMBL/GenBank/DDBJ databases">
        <authorList>
            <person name="de Groot N.N."/>
        </authorList>
    </citation>
    <scope>NUCLEOTIDE SEQUENCE [LARGE SCALE GENOMIC DNA]</scope>
    <source>
        <strain evidence="2 3">CGMCC 1.7056</strain>
    </source>
</reference>
<accession>A0A1I1LC47</accession>
<keyword evidence="1" id="KW-1133">Transmembrane helix</keyword>
<dbReference type="Pfam" id="PF13398">
    <property type="entry name" value="Peptidase_M50B"/>
    <property type="match status" value="1"/>
</dbReference>
<feature type="transmembrane region" description="Helical" evidence="1">
    <location>
        <begin position="24"/>
        <end position="42"/>
    </location>
</feature>
<evidence type="ECO:0000313" key="2">
    <source>
        <dbReference type="EMBL" id="SFC67953.1"/>
    </source>
</evidence>
<dbReference type="AlphaFoldDB" id="A0A1I1LC47"/>
<sequence>MESGTRRGAVVLRVGHFAIEIRRSWAVLLTAYLIGGCVTALAGGHTEVGGRDGIVVAALAFAVLAFAAALFHEVGHALAGAAFGRRAVGLVLKAGAAVRIEEAAPGSRGATAWAESLVALSGPLASALIGLAYYNVSSAVTSPFAWAALLAFVDGLVNLVPVVANSDGNRVLLALTRSRPRLVD</sequence>
<organism evidence="2 3">
    <name type="scientific">Nocardioides terrae</name>
    <dbReference type="NCBI Taxonomy" id="574651"/>
    <lineage>
        <taxon>Bacteria</taxon>
        <taxon>Bacillati</taxon>
        <taxon>Actinomycetota</taxon>
        <taxon>Actinomycetes</taxon>
        <taxon>Propionibacteriales</taxon>
        <taxon>Nocardioidaceae</taxon>
        <taxon>Nocardioides</taxon>
    </lineage>
</organism>
<dbReference type="RefSeq" id="WP_091124594.1">
    <property type="nucleotide sequence ID" value="NZ_FOLB01000009.1"/>
</dbReference>
<dbReference type="Proteomes" id="UP000198832">
    <property type="component" value="Unassembled WGS sequence"/>
</dbReference>
<keyword evidence="1" id="KW-0812">Transmembrane</keyword>
<keyword evidence="1" id="KW-0472">Membrane</keyword>
<keyword evidence="3" id="KW-1185">Reference proteome</keyword>
<dbReference type="InterPro" id="IPR049500">
    <property type="entry name" value="Peptidase_M50B-like"/>
</dbReference>
<feature type="transmembrane region" description="Helical" evidence="1">
    <location>
        <begin position="144"/>
        <end position="164"/>
    </location>
</feature>
<proteinExistence type="predicted"/>
<evidence type="ECO:0000313" key="3">
    <source>
        <dbReference type="Proteomes" id="UP000198832"/>
    </source>
</evidence>
<dbReference type="EMBL" id="FOLB01000009">
    <property type="protein sequence ID" value="SFC67953.1"/>
    <property type="molecule type" value="Genomic_DNA"/>
</dbReference>
<dbReference type="STRING" id="574651.SAMN04487968_109147"/>
<evidence type="ECO:0000256" key="1">
    <source>
        <dbReference type="SAM" id="Phobius"/>
    </source>
</evidence>